<dbReference type="EMBL" id="BAABKO010000001">
    <property type="protein sequence ID" value="GAA4762503.1"/>
    <property type="molecule type" value="Genomic_DNA"/>
</dbReference>
<comment type="caution">
    <text evidence="1">The sequence shown here is derived from an EMBL/GenBank/DDBJ whole genome shotgun (WGS) entry which is preliminary data.</text>
</comment>
<evidence type="ECO:0000313" key="1">
    <source>
        <dbReference type="EMBL" id="GAA4762503.1"/>
    </source>
</evidence>
<reference evidence="2" key="1">
    <citation type="journal article" date="2019" name="Int. J. Syst. Evol. Microbiol.">
        <title>The Global Catalogue of Microorganisms (GCM) 10K type strain sequencing project: providing services to taxonomists for standard genome sequencing and annotation.</title>
        <authorList>
            <consortium name="The Broad Institute Genomics Platform"/>
            <consortium name="The Broad Institute Genome Sequencing Center for Infectious Disease"/>
            <person name="Wu L."/>
            <person name="Ma J."/>
        </authorList>
    </citation>
    <scope>NUCLEOTIDE SEQUENCE [LARGE SCALE GENOMIC DNA]</scope>
    <source>
        <strain evidence="2">JCM 18537</strain>
    </source>
</reference>
<proteinExistence type="predicted"/>
<evidence type="ECO:0000313" key="2">
    <source>
        <dbReference type="Proteomes" id="UP001501645"/>
    </source>
</evidence>
<name>A0ABP8ZR78_9MICO</name>
<accession>A0ABP8ZR78</accession>
<protein>
    <submittedName>
        <fullName evidence="1">Uncharacterized protein</fullName>
    </submittedName>
</protein>
<sequence length="57" mass="6827">MRGRWDRWKPAGLVAFWQSYRALRYYLRSSRRDAARTAWLYGPVKPTPTTKRTNGPR</sequence>
<keyword evidence="2" id="KW-1185">Reference proteome</keyword>
<gene>
    <name evidence="1" type="ORF">GCM10023351_01170</name>
</gene>
<dbReference type="RefSeq" id="WP_345434854.1">
    <property type="nucleotide sequence ID" value="NZ_BAABKO010000001.1"/>
</dbReference>
<organism evidence="1 2">
    <name type="scientific">Microbacterium gilvum</name>
    <dbReference type="NCBI Taxonomy" id="1336204"/>
    <lineage>
        <taxon>Bacteria</taxon>
        <taxon>Bacillati</taxon>
        <taxon>Actinomycetota</taxon>
        <taxon>Actinomycetes</taxon>
        <taxon>Micrococcales</taxon>
        <taxon>Microbacteriaceae</taxon>
        <taxon>Microbacterium</taxon>
    </lineage>
</organism>
<dbReference type="Proteomes" id="UP001501645">
    <property type="component" value="Unassembled WGS sequence"/>
</dbReference>